<dbReference type="AlphaFoldDB" id="A0A4Y2E9C3"/>
<evidence type="ECO:0008006" key="3">
    <source>
        <dbReference type="Google" id="ProtNLM"/>
    </source>
</evidence>
<accession>A0A4Y2E9C3</accession>
<evidence type="ECO:0000313" key="2">
    <source>
        <dbReference type="Proteomes" id="UP000499080"/>
    </source>
</evidence>
<gene>
    <name evidence="1" type="ORF">AVEN_157864_1</name>
</gene>
<dbReference type="EMBL" id="BGPR01000522">
    <property type="protein sequence ID" value="GBM24608.1"/>
    <property type="molecule type" value="Genomic_DNA"/>
</dbReference>
<comment type="caution">
    <text evidence="1">The sequence shown here is derived from an EMBL/GenBank/DDBJ whole genome shotgun (WGS) entry which is preliminary data.</text>
</comment>
<keyword evidence="2" id="KW-1185">Reference proteome</keyword>
<dbReference type="PANTHER" id="PTHR47326">
    <property type="entry name" value="TRANSPOSABLE ELEMENT TC3 TRANSPOSASE-LIKE PROTEIN"/>
    <property type="match status" value="1"/>
</dbReference>
<reference evidence="1 2" key="1">
    <citation type="journal article" date="2019" name="Sci. Rep.">
        <title>Orb-weaving spider Araneus ventricosus genome elucidates the spidroin gene catalogue.</title>
        <authorList>
            <person name="Kono N."/>
            <person name="Nakamura H."/>
            <person name="Ohtoshi R."/>
            <person name="Moran D.A.P."/>
            <person name="Shinohara A."/>
            <person name="Yoshida Y."/>
            <person name="Fujiwara M."/>
            <person name="Mori M."/>
            <person name="Tomita M."/>
            <person name="Arakawa K."/>
        </authorList>
    </citation>
    <scope>NUCLEOTIDE SEQUENCE [LARGE SCALE GENOMIC DNA]</scope>
</reference>
<sequence>MEEDFLQRVMLSDEATFHVLDFVNRHNTGIWGLENPHAVLEQERDSPKLKLLCVLLHYRIIGPFFFSELTVRSDNYLNMLKIFEFLQIEDLQSNIIFQHDGAPPHWSLEVRKVLDKKNSPGVGK</sequence>
<evidence type="ECO:0000313" key="1">
    <source>
        <dbReference type="EMBL" id="GBM24608.1"/>
    </source>
</evidence>
<dbReference type="Proteomes" id="UP000499080">
    <property type="component" value="Unassembled WGS sequence"/>
</dbReference>
<proteinExistence type="predicted"/>
<dbReference type="Gene3D" id="3.30.420.10">
    <property type="entry name" value="Ribonuclease H-like superfamily/Ribonuclease H"/>
    <property type="match status" value="1"/>
</dbReference>
<organism evidence="1 2">
    <name type="scientific">Araneus ventricosus</name>
    <name type="common">Orbweaver spider</name>
    <name type="synonym">Epeira ventricosa</name>
    <dbReference type="NCBI Taxonomy" id="182803"/>
    <lineage>
        <taxon>Eukaryota</taxon>
        <taxon>Metazoa</taxon>
        <taxon>Ecdysozoa</taxon>
        <taxon>Arthropoda</taxon>
        <taxon>Chelicerata</taxon>
        <taxon>Arachnida</taxon>
        <taxon>Araneae</taxon>
        <taxon>Araneomorphae</taxon>
        <taxon>Entelegynae</taxon>
        <taxon>Araneoidea</taxon>
        <taxon>Araneidae</taxon>
        <taxon>Araneus</taxon>
    </lineage>
</organism>
<name>A0A4Y2E9C3_ARAVE</name>
<dbReference type="GO" id="GO:0003676">
    <property type="term" value="F:nucleic acid binding"/>
    <property type="evidence" value="ECO:0007669"/>
    <property type="project" value="InterPro"/>
</dbReference>
<dbReference type="InterPro" id="IPR036397">
    <property type="entry name" value="RNaseH_sf"/>
</dbReference>
<protein>
    <recommendedName>
        <fullName evidence="3">Tc1-like transposase DDE domain-containing protein</fullName>
    </recommendedName>
</protein>
<dbReference type="PANTHER" id="PTHR47326:SF1">
    <property type="entry name" value="HTH PSQ-TYPE DOMAIN-CONTAINING PROTEIN"/>
    <property type="match status" value="1"/>
</dbReference>